<sequence>MTEVNRVTLTKQELYDRLVTLFTEQLFKAEDIGQLKKDAKFNKKTNPTGIPAKEVATIAAAAKLDAKNVYEEFAEKNADVIAVFKELSGYDA</sequence>
<gene>
    <name evidence="1" type="ORF">phiK7A1_117</name>
</gene>
<dbReference type="EMBL" id="MT740307">
    <property type="protein sequence ID" value="QNR53905.1"/>
    <property type="molecule type" value="Genomic_DNA"/>
</dbReference>
<dbReference type="Proteomes" id="UP000516415">
    <property type="component" value="Segment"/>
</dbReference>
<organism evidence="1 2">
    <name type="scientific">Pseudomonas phage phiK7A1</name>
    <dbReference type="NCBI Taxonomy" id="2759194"/>
    <lineage>
        <taxon>Viruses</taxon>
        <taxon>Duplodnaviria</taxon>
        <taxon>Heunggongvirae</taxon>
        <taxon>Uroviricota</taxon>
        <taxon>Caudoviricetes</taxon>
        <taxon>Vandenendeviridae</taxon>
        <taxon>Gorskivirinae</taxon>
        <taxon>Torinovirus</taxon>
        <taxon>Torinovirus K7A1</taxon>
    </lineage>
</organism>
<proteinExistence type="predicted"/>
<name>A0A7H0XFW5_9CAUD</name>
<evidence type="ECO:0000313" key="2">
    <source>
        <dbReference type="Proteomes" id="UP000516415"/>
    </source>
</evidence>
<evidence type="ECO:0000313" key="1">
    <source>
        <dbReference type="EMBL" id="QNR53905.1"/>
    </source>
</evidence>
<protein>
    <submittedName>
        <fullName evidence="1">Uncharacterized protein</fullName>
    </submittedName>
</protein>
<accession>A0A7H0XFW5</accession>
<reference evidence="1 2" key="1">
    <citation type="submission" date="2020-07" db="EMBL/GenBank/DDBJ databases">
        <authorList>
            <person name="Martino G."/>
            <person name="Holtappels D."/>
            <person name="Wagemans J."/>
            <person name="Lavigne R."/>
            <person name="Turina M."/>
            <person name="Ciuffo M."/>
        </authorList>
    </citation>
    <scope>NUCLEOTIDE SEQUENCE [LARGE SCALE GENOMIC DNA]</scope>
</reference>
<keyword evidence="2" id="KW-1185">Reference proteome</keyword>